<dbReference type="InterPro" id="IPR001300">
    <property type="entry name" value="Peptidase_C2_calpain_cat"/>
</dbReference>
<evidence type="ECO:0000256" key="2">
    <source>
        <dbReference type="PROSITE-ProRule" id="PRU00239"/>
    </source>
</evidence>
<protein>
    <recommendedName>
        <fullName evidence="4">Calpain catalytic domain-containing protein</fullName>
    </recommendedName>
</protein>
<name>A0AB34G957_ESCRO</name>
<feature type="compositionally biased region" description="Polar residues" evidence="3">
    <location>
        <begin position="108"/>
        <end position="123"/>
    </location>
</feature>
<dbReference type="EMBL" id="JAIQCJ010002438">
    <property type="protein sequence ID" value="KAJ8776291.1"/>
    <property type="molecule type" value="Genomic_DNA"/>
</dbReference>
<dbReference type="PROSITE" id="PS50203">
    <property type="entry name" value="CALPAIN_CAT"/>
    <property type="match status" value="1"/>
</dbReference>
<reference evidence="5 6" key="1">
    <citation type="submission" date="2022-11" db="EMBL/GenBank/DDBJ databases">
        <title>Whole genome sequence of Eschrichtius robustus ER-17-0199.</title>
        <authorList>
            <person name="Bruniche-Olsen A."/>
            <person name="Black A.N."/>
            <person name="Fields C.J."/>
            <person name="Walden K."/>
            <person name="Dewoody J.A."/>
        </authorList>
    </citation>
    <scope>NUCLEOTIDE SEQUENCE [LARGE SCALE GENOMIC DNA]</scope>
    <source>
        <strain evidence="5">ER-17-0199</strain>
        <tissue evidence="5">Blubber</tissue>
    </source>
</reference>
<comment type="caution">
    <text evidence="5">The sequence shown here is derived from an EMBL/GenBank/DDBJ whole genome shotgun (WGS) entry which is preliminary data.</text>
</comment>
<accession>A0AB34G957</accession>
<dbReference type="InterPro" id="IPR022684">
    <property type="entry name" value="Calpain_cysteine_protease"/>
</dbReference>
<dbReference type="GO" id="GO:0004198">
    <property type="term" value="F:calcium-dependent cysteine-type endopeptidase activity"/>
    <property type="evidence" value="ECO:0007669"/>
    <property type="project" value="InterPro"/>
</dbReference>
<dbReference type="AlphaFoldDB" id="A0AB34G957"/>
<evidence type="ECO:0000313" key="6">
    <source>
        <dbReference type="Proteomes" id="UP001159641"/>
    </source>
</evidence>
<gene>
    <name evidence="5" type="ORF">J1605_015589</name>
</gene>
<feature type="compositionally biased region" description="Basic and acidic residues" evidence="3">
    <location>
        <begin position="163"/>
        <end position="172"/>
    </location>
</feature>
<evidence type="ECO:0000256" key="1">
    <source>
        <dbReference type="ARBA" id="ARBA00007623"/>
    </source>
</evidence>
<proteinExistence type="inferred from homology"/>
<keyword evidence="6" id="KW-1185">Reference proteome</keyword>
<feature type="compositionally biased region" description="Low complexity" evidence="3">
    <location>
        <begin position="134"/>
        <end position="149"/>
    </location>
</feature>
<evidence type="ECO:0000259" key="4">
    <source>
        <dbReference type="PROSITE" id="PS50203"/>
    </source>
</evidence>
<dbReference type="GO" id="GO:0006508">
    <property type="term" value="P:proteolysis"/>
    <property type="evidence" value="ECO:0007669"/>
    <property type="project" value="InterPro"/>
</dbReference>
<dbReference type="PANTHER" id="PTHR10183">
    <property type="entry name" value="CALPAIN"/>
    <property type="match status" value="1"/>
</dbReference>
<dbReference type="GO" id="GO:0005737">
    <property type="term" value="C:cytoplasm"/>
    <property type="evidence" value="ECO:0007669"/>
    <property type="project" value="TreeGrafter"/>
</dbReference>
<sequence>MAGIAFKLAKDREAAEGLGSHERAVKYLNQDYAALRDEWLEAGALFQDPSFPALPSSLGFKELGPYSSKTRGIEWKRPTVGSAPAAGCGAGGARKPEARRPGLAAAENQAQRAGSPGSAQSRAPQPGAPSPRCPAWGSAGAGSGEAPRSPVSPLPPTAPAGRAEVHAARKSH</sequence>
<comment type="caution">
    <text evidence="2">Lacks conserved residue(s) required for the propagation of feature annotation.</text>
</comment>
<comment type="similarity">
    <text evidence="1">Belongs to the peptidase C2 family.</text>
</comment>
<evidence type="ECO:0000313" key="5">
    <source>
        <dbReference type="EMBL" id="KAJ8776291.1"/>
    </source>
</evidence>
<organism evidence="5 6">
    <name type="scientific">Eschrichtius robustus</name>
    <name type="common">California gray whale</name>
    <name type="synonym">Eschrichtius gibbosus</name>
    <dbReference type="NCBI Taxonomy" id="9764"/>
    <lineage>
        <taxon>Eukaryota</taxon>
        <taxon>Metazoa</taxon>
        <taxon>Chordata</taxon>
        <taxon>Craniata</taxon>
        <taxon>Vertebrata</taxon>
        <taxon>Euteleostomi</taxon>
        <taxon>Mammalia</taxon>
        <taxon>Eutheria</taxon>
        <taxon>Laurasiatheria</taxon>
        <taxon>Artiodactyla</taxon>
        <taxon>Whippomorpha</taxon>
        <taxon>Cetacea</taxon>
        <taxon>Mysticeti</taxon>
        <taxon>Eschrichtiidae</taxon>
        <taxon>Eschrichtius</taxon>
    </lineage>
</organism>
<feature type="domain" description="Calpain catalytic" evidence="4">
    <location>
        <begin position="45"/>
        <end position="78"/>
    </location>
</feature>
<feature type="region of interest" description="Disordered" evidence="3">
    <location>
        <begin position="71"/>
        <end position="172"/>
    </location>
</feature>
<dbReference type="Proteomes" id="UP001159641">
    <property type="component" value="Unassembled WGS sequence"/>
</dbReference>
<dbReference type="PANTHER" id="PTHR10183:SF268">
    <property type="entry name" value="CALPAIN-2 CATALYTIC SUBUNIT"/>
    <property type="match status" value="1"/>
</dbReference>
<dbReference type="InterPro" id="IPR038765">
    <property type="entry name" value="Papain-like_cys_pep_sf"/>
</dbReference>
<dbReference type="SUPFAM" id="SSF54001">
    <property type="entry name" value="Cysteine proteinases"/>
    <property type="match status" value="1"/>
</dbReference>
<evidence type="ECO:0000256" key="3">
    <source>
        <dbReference type="SAM" id="MobiDB-lite"/>
    </source>
</evidence>